<accession>A0A2I4B4B2</accession>
<dbReference type="InParanoid" id="A0A2I4B4B2"/>
<gene>
    <name evidence="3" type="primary">ccdc157</name>
</gene>
<dbReference type="STRING" id="52670.A0A2I4B4B2"/>
<proteinExistence type="predicted"/>
<feature type="coiled-coil region" evidence="1">
    <location>
        <begin position="460"/>
        <end position="494"/>
    </location>
</feature>
<dbReference type="SUPFAM" id="SSF57997">
    <property type="entry name" value="Tropomyosin"/>
    <property type="match status" value="1"/>
</dbReference>
<evidence type="ECO:0000313" key="2">
    <source>
        <dbReference type="Proteomes" id="UP000192220"/>
    </source>
</evidence>
<dbReference type="KEGG" id="alim:106516673"/>
<keyword evidence="2" id="KW-1185">Reference proteome</keyword>
<dbReference type="RefSeq" id="XP_013862599.1">
    <property type="nucleotide sequence ID" value="XM_014007145.1"/>
</dbReference>
<reference evidence="3" key="1">
    <citation type="submission" date="2025-08" db="UniProtKB">
        <authorList>
            <consortium name="RefSeq"/>
        </authorList>
    </citation>
    <scope>IDENTIFICATION</scope>
    <source>
        <strain evidence="3">Quisiro</strain>
        <tissue evidence="3">Liver</tissue>
    </source>
</reference>
<dbReference type="CTD" id="550631"/>
<dbReference type="PANTHER" id="PTHR43696">
    <property type="entry name" value="COILED-COIL DOMAIN-CONTAINING PROTEIN 157"/>
    <property type="match status" value="1"/>
</dbReference>
<evidence type="ECO:0000256" key="1">
    <source>
        <dbReference type="SAM" id="Coils"/>
    </source>
</evidence>
<dbReference type="InterPro" id="IPR029681">
    <property type="entry name" value="CCDC157"/>
</dbReference>
<evidence type="ECO:0000313" key="3">
    <source>
        <dbReference type="RefSeq" id="XP_013862599.1"/>
    </source>
</evidence>
<keyword evidence="1" id="KW-0175">Coiled coil</keyword>
<dbReference type="PANTHER" id="PTHR43696:SF9">
    <property type="entry name" value="COILED-COIL DOMAIN-CONTAINING PROTEIN 157"/>
    <property type="match status" value="1"/>
</dbReference>
<dbReference type="Proteomes" id="UP000192220">
    <property type="component" value="Unplaced"/>
</dbReference>
<dbReference type="FunCoup" id="A0A2I4B4B2">
    <property type="interactions" value="701"/>
</dbReference>
<dbReference type="AlphaFoldDB" id="A0A2I4B4B2"/>
<dbReference type="OrthoDB" id="10051906at2759"/>
<sequence>MSQLLGRQDCIKSLRKDLADIQGAILDVFSRTGPVRLTSWKYPDKLSCNLDLGALLEEYDFVDGEEAFNQHSHIVLLELVIDSVSAYAEQQRGRHRGDPSQQKGCLSVGLVVRNYWIQSLLRNTGDALIELFQSEGLPSSLQPLSAAMGDAVDVGHMTSGDATQWANEQLRDMRRLAKHLYDVRGTVQPLKERLTAAETERDRFRSLLDRAQKEFKGKLEKHQANIVQLEFSLQKAQRSAKEKEQRLQDEQQQLKKENLSLEKSINQLMEKVALQQDALQELETEKTELQNKVENLQREKETCCSLQQSIQQLQAQLSDSQLLLDKEKAKYLSACRQQESMQAKQKSLLSRVSFLDEECEELQRQLGEKEEEQTSLRNQLQQVSDEKEQQQAQLTQQQKSCEKLKQEKQTTETQVEELRKRVADLMERVQAFRERERLLVAFPELNNWARAQPQSTGNVILDMEQQLQANSIRINLLEQENMTLHKSLATLRQRSTKCNVPGCSSVPLCISSMLNCL</sequence>
<protein>
    <submittedName>
        <fullName evidence="3">Coiled-coil domain-containing protein 157</fullName>
    </submittedName>
</protein>
<organism evidence="2 3">
    <name type="scientific">Austrofundulus limnaeus</name>
    <name type="common">Annual killifish</name>
    <dbReference type="NCBI Taxonomy" id="52670"/>
    <lineage>
        <taxon>Eukaryota</taxon>
        <taxon>Metazoa</taxon>
        <taxon>Chordata</taxon>
        <taxon>Craniata</taxon>
        <taxon>Vertebrata</taxon>
        <taxon>Euteleostomi</taxon>
        <taxon>Actinopterygii</taxon>
        <taxon>Neopterygii</taxon>
        <taxon>Teleostei</taxon>
        <taxon>Neoteleostei</taxon>
        <taxon>Acanthomorphata</taxon>
        <taxon>Ovalentaria</taxon>
        <taxon>Atherinomorphae</taxon>
        <taxon>Cyprinodontiformes</taxon>
        <taxon>Rivulidae</taxon>
        <taxon>Austrofundulus</taxon>
    </lineage>
</organism>
<name>A0A2I4B4B2_AUSLI</name>
<feature type="coiled-coil region" evidence="1">
    <location>
        <begin position="194"/>
        <end position="435"/>
    </location>
</feature>